<dbReference type="Gene3D" id="1.10.260.40">
    <property type="entry name" value="lambda repressor-like DNA-binding domains"/>
    <property type="match status" value="1"/>
</dbReference>
<evidence type="ECO:0000256" key="1">
    <source>
        <dbReference type="ARBA" id="ARBA00022491"/>
    </source>
</evidence>
<sequence length="358" mass="37878">MKALSSGPPAVDGLTAQVPGSAPSGSEPTIYAVAEQANVSISTVSRVLRGSAPVNPATRERVLTAVAQLGYTPSRSARSLAEGRHAAHGILFPGLSGPYFAEVVLGYEEVAAELGRSVLVVCTHGRAAIRDKAVDLASRVDGMVVLGRAVGDEVIADLLSRRLPLVLLGHDPVEAADSINAENTDSAYALAMHLVGDHGYRSLAFLGDTRGSFDTSQRWEGFRRALLEAGVPVSAPTPCPLDEDGGRHAAEQLLRENPPRALACANDEIALGAIGAAERLGLRVPEDLAITGWDDVMAARHSRPGLTTVRQPMRELGSMAARWLHERLSTNSLAPRHEVLPTQLVIRASCGNHSEEDQ</sequence>
<dbReference type="Pfam" id="PF00356">
    <property type="entry name" value="LacI"/>
    <property type="match status" value="1"/>
</dbReference>
<keyword evidence="2" id="KW-0805">Transcription regulation</keyword>
<gene>
    <name evidence="7" type="ORF">AVDCRST_MAG46-236</name>
</gene>
<keyword evidence="4" id="KW-0804">Transcription</keyword>
<evidence type="ECO:0000256" key="4">
    <source>
        <dbReference type="ARBA" id="ARBA00023163"/>
    </source>
</evidence>
<feature type="domain" description="HTH lacI-type" evidence="6">
    <location>
        <begin position="28"/>
        <end position="82"/>
    </location>
</feature>
<dbReference type="InterPro" id="IPR028082">
    <property type="entry name" value="Peripla_BP_I"/>
</dbReference>
<keyword evidence="1" id="KW-0678">Repressor</keyword>
<evidence type="ECO:0000256" key="3">
    <source>
        <dbReference type="ARBA" id="ARBA00023125"/>
    </source>
</evidence>
<reference evidence="7" key="1">
    <citation type="submission" date="2020-02" db="EMBL/GenBank/DDBJ databases">
        <authorList>
            <person name="Meier V. D."/>
        </authorList>
    </citation>
    <scope>NUCLEOTIDE SEQUENCE</scope>
    <source>
        <strain evidence="7">AVDCRST_MAG46</strain>
    </source>
</reference>
<evidence type="ECO:0000256" key="2">
    <source>
        <dbReference type="ARBA" id="ARBA00023015"/>
    </source>
</evidence>
<dbReference type="GO" id="GO:0003700">
    <property type="term" value="F:DNA-binding transcription factor activity"/>
    <property type="evidence" value="ECO:0007669"/>
    <property type="project" value="TreeGrafter"/>
</dbReference>
<dbReference type="Pfam" id="PF13377">
    <property type="entry name" value="Peripla_BP_3"/>
    <property type="match status" value="1"/>
</dbReference>
<dbReference type="Gene3D" id="3.40.50.2300">
    <property type="match status" value="2"/>
</dbReference>
<evidence type="ECO:0000256" key="5">
    <source>
        <dbReference type="SAM" id="MobiDB-lite"/>
    </source>
</evidence>
<dbReference type="InterPro" id="IPR046335">
    <property type="entry name" value="LacI/GalR-like_sensor"/>
</dbReference>
<dbReference type="CDD" id="cd01392">
    <property type="entry name" value="HTH_LacI"/>
    <property type="match status" value="1"/>
</dbReference>
<proteinExistence type="predicted"/>
<protein>
    <submittedName>
        <fullName evidence="7">Transcriptional regulator, LacI family</fullName>
    </submittedName>
</protein>
<dbReference type="InterPro" id="IPR000843">
    <property type="entry name" value="HTH_LacI"/>
</dbReference>
<name>A0A6J4KV63_9ACTN</name>
<organism evidence="7">
    <name type="scientific">uncultured Nocardioidaceae bacterium</name>
    <dbReference type="NCBI Taxonomy" id="253824"/>
    <lineage>
        <taxon>Bacteria</taxon>
        <taxon>Bacillati</taxon>
        <taxon>Actinomycetota</taxon>
        <taxon>Actinomycetes</taxon>
        <taxon>Propionibacteriales</taxon>
        <taxon>Nocardioidaceae</taxon>
        <taxon>environmental samples</taxon>
    </lineage>
</organism>
<evidence type="ECO:0000313" key="7">
    <source>
        <dbReference type="EMBL" id="CAA9312378.1"/>
    </source>
</evidence>
<dbReference type="PANTHER" id="PTHR30146">
    <property type="entry name" value="LACI-RELATED TRANSCRIPTIONAL REPRESSOR"/>
    <property type="match status" value="1"/>
</dbReference>
<dbReference type="CDD" id="cd06267">
    <property type="entry name" value="PBP1_LacI_sugar_binding-like"/>
    <property type="match status" value="1"/>
</dbReference>
<feature type="region of interest" description="Disordered" evidence="5">
    <location>
        <begin position="1"/>
        <end position="27"/>
    </location>
</feature>
<dbReference type="PANTHER" id="PTHR30146:SF148">
    <property type="entry name" value="HTH-TYPE TRANSCRIPTIONAL REPRESSOR PURR-RELATED"/>
    <property type="match status" value="1"/>
</dbReference>
<keyword evidence="3" id="KW-0238">DNA-binding</keyword>
<dbReference type="SUPFAM" id="SSF53822">
    <property type="entry name" value="Periplasmic binding protein-like I"/>
    <property type="match status" value="1"/>
</dbReference>
<dbReference type="AlphaFoldDB" id="A0A6J4KV63"/>
<evidence type="ECO:0000259" key="6">
    <source>
        <dbReference type="PROSITE" id="PS50932"/>
    </source>
</evidence>
<dbReference type="GO" id="GO:0000976">
    <property type="term" value="F:transcription cis-regulatory region binding"/>
    <property type="evidence" value="ECO:0007669"/>
    <property type="project" value="TreeGrafter"/>
</dbReference>
<dbReference type="EMBL" id="CADCUD010000019">
    <property type="protein sequence ID" value="CAA9312378.1"/>
    <property type="molecule type" value="Genomic_DNA"/>
</dbReference>
<dbReference type="SMART" id="SM00354">
    <property type="entry name" value="HTH_LACI"/>
    <property type="match status" value="1"/>
</dbReference>
<dbReference type="SUPFAM" id="SSF47413">
    <property type="entry name" value="lambda repressor-like DNA-binding domains"/>
    <property type="match status" value="1"/>
</dbReference>
<accession>A0A6J4KV63</accession>
<dbReference type="InterPro" id="IPR010982">
    <property type="entry name" value="Lambda_DNA-bd_dom_sf"/>
</dbReference>
<dbReference type="PROSITE" id="PS50932">
    <property type="entry name" value="HTH_LACI_2"/>
    <property type="match status" value="1"/>
</dbReference>